<proteinExistence type="predicted"/>
<dbReference type="Proteomes" id="UP000233837">
    <property type="component" value="Unassembled WGS sequence"/>
</dbReference>
<keyword evidence="2" id="KW-1185">Reference proteome</keyword>
<evidence type="ECO:0000313" key="2">
    <source>
        <dbReference type="Proteomes" id="UP000233837"/>
    </source>
</evidence>
<reference evidence="1 2" key="2">
    <citation type="journal article" date="2017" name="Nature">
        <title>The Apostasia genome and the evolution of orchids.</title>
        <authorList>
            <person name="Zhang G.Q."/>
            <person name="Liu K.W."/>
            <person name="Li Z."/>
            <person name="Lohaus R."/>
            <person name="Hsiao Y.Y."/>
            <person name="Niu S.C."/>
            <person name="Wang J.Y."/>
            <person name="Lin Y.C."/>
            <person name="Xu Q."/>
            <person name="Chen L.J."/>
            <person name="Yoshida K."/>
            <person name="Fujiwara S."/>
            <person name="Wang Z.W."/>
            <person name="Zhang Y.Q."/>
            <person name="Mitsuda N."/>
            <person name="Wang M."/>
            <person name="Liu G.H."/>
            <person name="Pecoraro L."/>
            <person name="Huang H.X."/>
            <person name="Xiao X.J."/>
            <person name="Lin M."/>
            <person name="Wu X.Y."/>
            <person name="Wu W.L."/>
            <person name="Chen Y.Y."/>
            <person name="Chang S.B."/>
            <person name="Sakamoto S."/>
            <person name="Ohme-Takagi M."/>
            <person name="Yagi M."/>
            <person name="Zeng S.J."/>
            <person name="Shen C.Y."/>
            <person name="Yeh C.M."/>
            <person name="Luo Y.B."/>
            <person name="Tsai W.C."/>
            <person name="Van de Peer Y."/>
            <person name="Liu Z.J."/>
        </authorList>
    </citation>
    <scope>NUCLEOTIDE SEQUENCE [LARGE SCALE GENOMIC DNA]</scope>
    <source>
        <tissue evidence="1">The whole plant</tissue>
    </source>
</reference>
<name>A0A2I0WTF3_9ASPA</name>
<organism evidence="1 2">
    <name type="scientific">Dendrobium catenatum</name>
    <dbReference type="NCBI Taxonomy" id="906689"/>
    <lineage>
        <taxon>Eukaryota</taxon>
        <taxon>Viridiplantae</taxon>
        <taxon>Streptophyta</taxon>
        <taxon>Embryophyta</taxon>
        <taxon>Tracheophyta</taxon>
        <taxon>Spermatophyta</taxon>
        <taxon>Magnoliopsida</taxon>
        <taxon>Liliopsida</taxon>
        <taxon>Asparagales</taxon>
        <taxon>Orchidaceae</taxon>
        <taxon>Epidendroideae</taxon>
        <taxon>Malaxideae</taxon>
        <taxon>Dendrobiinae</taxon>
        <taxon>Dendrobium</taxon>
    </lineage>
</organism>
<sequence length="128" mass="13939">MRSIVNNVRRGQYLEFDTLSLLSNSLLVVGNSNIMETGDGSAILNSKKQIQSHWMNRQGALVIKENSNPSPKLIKHVESKGKAIVDTVDTVTPINLKSSEITSDINASTSGMKIFVNRFVNSNAIPGP</sequence>
<reference evidence="1 2" key="1">
    <citation type="journal article" date="2016" name="Sci. Rep.">
        <title>The Dendrobium catenatum Lindl. genome sequence provides insights into polysaccharide synthase, floral development and adaptive evolution.</title>
        <authorList>
            <person name="Zhang G.Q."/>
            <person name="Xu Q."/>
            <person name="Bian C."/>
            <person name="Tsai W.C."/>
            <person name="Yeh C.M."/>
            <person name="Liu K.W."/>
            <person name="Yoshida K."/>
            <person name="Zhang L.S."/>
            <person name="Chang S.B."/>
            <person name="Chen F."/>
            <person name="Shi Y."/>
            <person name="Su Y.Y."/>
            <person name="Zhang Y.Q."/>
            <person name="Chen L.J."/>
            <person name="Yin Y."/>
            <person name="Lin M."/>
            <person name="Huang H."/>
            <person name="Deng H."/>
            <person name="Wang Z.W."/>
            <person name="Zhu S.L."/>
            <person name="Zhao X."/>
            <person name="Deng C."/>
            <person name="Niu S.C."/>
            <person name="Huang J."/>
            <person name="Wang M."/>
            <person name="Liu G.H."/>
            <person name="Yang H.J."/>
            <person name="Xiao X.J."/>
            <person name="Hsiao Y.Y."/>
            <person name="Wu W.L."/>
            <person name="Chen Y.Y."/>
            <person name="Mitsuda N."/>
            <person name="Ohme-Takagi M."/>
            <person name="Luo Y.B."/>
            <person name="Van de Peer Y."/>
            <person name="Liu Z.J."/>
        </authorList>
    </citation>
    <scope>NUCLEOTIDE SEQUENCE [LARGE SCALE GENOMIC DNA]</scope>
    <source>
        <tissue evidence="1">The whole plant</tissue>
    </source>
</reference>
<dbReference type="AlphaFoldDB" id="A0A2I0WTF3"/>
<gene>
    <name evidence="1" type="ORF">MA16_Dca000275</name>
</gene>
<dbReference type="EMBL" id="KZ502442">
    <property type="protein sequence ID" value="PKU78931.1"/>
    <property type="molecule type" value="Genomic_DNA"/>
</dbReference>
<evidence type="ECO:0000313" key="1">
    <source>
        <dbReference type="EMBL" id="PKU78931.1"/>
    </source>
</evidence>
<accession>A0A2I0WTF3</accession>
<protein>
    <submittedName>
        <fullName evidence="1">Uncharacterized protein</fullName>
    </submittedName>
</protein>